<dbReference type="SMART" id="SM00343">
    <property type="entry name" value="ZnF_C2HC"/>
    <property type="match status" value="2"/>
</dbReference>
<gene>
    <name evidence="3" type="ORF">MEUPH1_LOCUS14696</name>
</gene>
<organism evidence="3 4">
    <name type="scientific">Macrosiphum euphorbiae</name>
    <name type="common">potato aphid</name>
    <dbReference type="NCBI Taxonomy" id="13131"/>
    <lineage>
        <taxon>Eukaryota</taxon>
        <taxon>Metazoa</taxon>
        <taxon>Ecdysozoa</taxon>
        <taxon>Arthropoda</taxon>
        <taxon>Hexapoda</taxon>
        <taxon>Insecta</taxon>
        <taxon>Pterygota</taxon>
        <taxon>Neoptera</taxon>
        <taxon>Paraneoptera</taxon>
        <taxon>Hemiptera</taxon>
        <taxon>Sternorrhyncha</taxon>
        <taxon>Aphidomorpha</taxon>
        <taxon>Aphidoidea</taxon>
        <taxon>Aphididae</taxon>
        <taxon>Macrosiphini</taxon>
        <taxon>Macrosiphum</taxon>
    </lineage>
</organism>
<dbReference type="Proteomes" id="UP001160148">
    <property type="component" value="Unassembled WGS sequence"/>
</dbReference>
<dbReference type="PANTHER" id="PTHR37984:SF5">
    <property type="entry name" value="PROTEIN NYNRIN-LIKE"/>
    <property type="match status" value="1"/>
</dbReference>
<dbReference type="InterPro" id="IPR050951">
    <property type="entry name" value="Retrovirus_Pol_polyprotein"/>
</dbReference>
<feature type="domain" description="CCHC-type" evidence="2">
    <location>
        <begin position="196"/>
        <end position="211"/>
    </location>
</feature>
<reference evidence="3 4" key="1">
    <citation type="submission" date="2023-01" db="EMBL/GenBank/DDBJ databases">
        <authorList>
            <person name="Whitehead M."/>
        </authorList>
    </citation>
    <scope>NUCLEOTIDE SEQUENCE [LARGE SCALE GENOMIC DNA]</scope>
</reference>
<keyword evidence="1" id="KW-0863">Zinc-finger</keyword>
<evidence type="ECO:0000313" key="3">
    <source>
        <dbReference type="EMBL" id="CAI6359267.1"/>
    </source>
</evidence>
<evidence type="ECO:0000259" key="2">
    <source>
        <dbReference type="PROSITE" id="PS50158"/>
    </source>
</evidence>
<name>A0AAV0WUQ9_9HEMI</name>
<dbReference type="GO" id="GO:0071897">
    <property type="term" value="P:DNA biosynthetic process"/>
    <property type="evidence" value="ECO:0007669"/>
    <property type="project" value="UniProtKB-ARBA"/>
</dbReference>
<dbReference type="SUPFAM" id="SSF57756">
    <property type="entry name" value="Retrovirus zinc finger-like domains"/>
    <property type="match status" value="1"/>
</dbReference>
<dbReference type="SUPFAM" id="SSF56672">
    <property type="entry name" value="DNA/RNA polymerases"/>
    <property type="match status" value="1"/>
</dbReference>
<dbReference type="Gene3D" id="3.10.10.10">
    <property type="entry name" value="HIV Type 1 Reverse Transcriptase, subunit A, domain 1"/>
    <property type="match status" value="1"/>
</dbReference>
<dbReference type="InterPro" id="IPR001878">
    <property type="entry name" value="Znf_CCHC"/>
</dbReference>
<keyword evidence="1" id="KW-0862">Zinc</keyword>
<dbReference type="InterPro" id="IPR036875">
    <property type="entry name" value="Znf_CCHC_sf"/>
</dbReference>
<dbReference type="Gene3D" id="4.10.60.10">
    <property type="entry name" value="Zinc finger, CCHC-type"/>
    <property type="match status" value="1"/>
</dbReference>
<proteinExistence type="predicted"/>
<keyword evidence="1" id="KW-0479">Metal-binding</keyword>
<dbReference type="GO" id="GO:0008270">
    <property type="term" value="F:zinc ion binding"/>
    <property type="evidence" value="ECO:0007669"/>
    <property type="project" value="UniProtKB-KW"/>
</dbReference>
<dbReference type="AlphaFoldDB" id="A0AAV0WUQ9"/>
<keyword evidence="4" id="KW-1185">Reference proteome</keyword>
<evidence type="ECO:0000313" key="4">
    <source>
        <dbReference type="Proteomes" id="UP001160148"/>
    </source>
</evidence>
<evidence type="ECO:0000256" key="1">
    <source>
        <dbReference type="PROSITE-ProRule" id="PRU00047"/>
    </source>
</evidence>
<comment type="caution">
    <text evidence="3">The sequence shown here is derived from an EMBL/GenBank/DDBJ whole genome shotgun (WGS) entry which is preliminary data.</text>
</comment>
<dbReference type="PANTHER" id="PTHR37984">
    <property type="entry name" value="PROTEIN CBG26694"/>
    <property type="match status" value="1"/>
</dbReference>
<accession>A0AAV0WUQ9</accession>
<dbReference type="PROSITE" id="PS50158">
    <property type="entry name" value="ZF_CCHC"/>
    <property type="match status" value="1"/>
</dbReference>
<protein>
    <recommendedName>
        <fullName evidence="2">CCHC-type domain-containing protein</fullName>
    </recommendedName>
</protein>
<dbReference type="InterPro" id="IPR043502">
    <property type="entry name" value="DNA/RNA_pol_sf"/>
</dbReference>
<dbReference type="GO" id="GO:0003676">
    <property type="term" value="F:nucleic acid binding"/>
    <property type="evidence" value="ECO:0007669"/>
    <property type="project" value="InterPro"/>
</dbReference>
<dbReference type="EMBL" id="CARXXK010000002">
    <property type="protein sequence ID" value="CAI6359267.1"/>
    <property type="molecule type" value="Genomic_DNA"/>
</dbReference>
<sequence length="439" mass="49850">MYAVLKNLVLPGEIKTQKFETVISKLKEYYCPKQLVISERYKFNSRKQKEGESVNDFIIELRRFASSCKLDEFLDQALRDRLVAGLSDDIMVRKLLAEPSALSFDSACKTVMDMDTVRKNTAIMHERVKAETLSIRQKFKNQSSKLQSQKHEDVSSKVIQKKKYVGERNSSHGNACGRCGRKSHSKSECPAKDWVCFNCSKKGHTSHMCRNNKKSVNNLEINNVFSNALKMTVCINDNTFLDFEVDSGAAVTLLPINVYNAEFFGFLLQPSEVRSQIVSTKQVEVLIVNDRSVEKFKVKYLKVFSNNVEPIRVFEATIVLKENVVPVFHRAYDVRYAIRDQVIKELNALESQAIITKVSHSQWASPIVCVPRKNGKIRLCVDFFIENVQNMNDLTSNIILNDIPMQGGGAGRAAFATRELYKNFFNSSAGSLPWQNGKI</sequence>